<dbReference type="InterPro" id="IPR011048">
    <property type="entry name" value="Haem_d1_sf"/>
</dbReference>
<keyword evidence="5 6" id="KW-0408">Iron</keyword>
<evidence type="ECO:0000256" key="3">
    <source>
        <dbReference type="ARBA" id="ARBA00022723"/>
    </source>
</evidence>
<evidence type="ECO:0000313" key="8">
    <source>
        <dbReference type="EMBL" id="SFL88102.1"/>
    </source>
</evidence>
<comment type="caution">
    <text evidence="8">The sequence shown here is derived from an EMBL/GenBank/DDBJ whole genome shotgun (WGS) entry which is preliminary data.</text>
</comment>
<dbReference type="InterPro" id="IPR009056">
    <property type="entry name" value="Cyt_c-like_dom"/>
</dbReference>
<organism evidence="8 9">
    <name type="scientific">Marinobacter salarius</name>
    <dbReference type="NCBI Taxonomy" id="1420917"/>
    <lineage>
        <taxon>Bacteria</taxon>
        <taxon>Pseudomonadati</taxon>
        <taxon>Pseudomonadota</taxon>
        <taxon>Gammaproteobacteria</taxon>
        <taxon>Pseudomonadales</taxon>
        <taxon>Marinobacteraceae</taxon>
        <taxon>Marinobacter</taxon>
    </lineage>
</organism>
<dbReference type="Gene3D" id="2.130.10.10">
    <property type="entry name" value="YVTN repeat-like/Quinoprotein amine dehydrogenase"/>
    <property type="match status" value="2"/>
</dbReference>
<evidence type="ECO:0000259" key="7">
    <source>
        <dbReference type="PROSITE" id="PS51007"/>
    </source>
</evidence>
<dbReference type="InterPro" id="IPR015943">
    <property type="entry name" value="WD40/YVTN_repeat-like_dom_sf"/>
</dbReference>
<name>A0ABY1FQY5_9GAMM</name>
<dbReference type="EMBL" id="FOTV01000013">
    <property type="protein sequence ID" value="SFL88102.1"/>
    <property type="molecule type" value="Genomic_DNA"/>
</dbReference>
<dbReference type="SUPFAM" id="SSF46626">
    <property type="entry name" value="Cytochrome c"/>
    <property type="match status" value="1"/>
</dbReference>
<dbReference type="Pfam" id="PF02239">
    <property type="entry name" value="Cytochrom_D1"/>
    <property type="match status" value="2"/>
</dbReference>
<dbReference type="InterPro" id="IPR051200">
    <property type="entry name" value="Host-pathogen_enzymatic-act"/>
</dbReference>
<protein>
    <submittedName>
        <fullName evidence="8">DNA-binding beta-propeller fold protein YncE</fullName>
    </submittedName>
</protein>
<accession>A0ABY1FQY5</accession>
<dbReference type="Proteomes" id="UP000199211">
    <property type="component" value="Unassembled WGS sequence"/>
</dbReference>
<reference evidence="8 9" key="1">
    <citation type="submission" date="2016-10" db="EMBL/GenBank/DDBJ databases">
        <authorList>
            <person name="Varghese N."/>
            <person name="Submissions S."/>
        </authorList>
    </citation>
    <scope>NUCLEOTIDE SEQUENCE [LARGE SCALE GENOMIC DNA]</scope>
    <source>
        <strain evidence="8 9">DSM 26291</strain>
    </source>
</reference>
<dbReference type="PANTHER" id="PTHR47197:SF3">
    <property type="entry name" value="DIHYDRO-HEME D1 DEHYDROGENASE"/>
    <property type="match status" value="1"/>
</dbReference>
<dbReference type="Pfam" id="PF00034">
    <property type="entry name" value="Cytochrom_C"/>
    <property type="match status" value="1"/>
</dbReference>
<dbReference type="PROSITE" id="PS51007">
    <property type="entry name" value="CYTC"/>
    <property type="match status" value="1"/>
</dbReference>
<evidence type="ECO:0000256" key="6">
    <source>
        <dbReference type="PROSITE-ProRule" id="PRU00433"/>
    </source>
</evidence>
<keyword evidence="4" id="KW-0249">Electron transport</keyword>
<dbReference type="InterPro" id="IPR008168">
    <property type="entry name" value="Cyt_C_IC"/>
</dbReference>
<keyword evidence="3 6" id="KW-0479">Metal-binding</keyword>
<evidence type="ECO:0000256" key="2">
    <source>
        <dbReference type="ARBA" id="ARBA00022617"/>
    </source>
</evidence>
<evidence type="ECO:0000256" key="1">
    <source>
        <dbReference type="ARBA" id="ARBA00022448"/>
    </source>
</evidence>
<dbReference type="SUPFAM" id="SSF51004">
    <property type="entry name" value="C-terminal (heme d1) domain of cytochrome cd1-nitrite reductase"/>
    <property type="match status" value="1"/>
</dbReference>
<proteinExistence type="predicted"/>
<dbReference type="PANTHER" id="PTHR47197">
    <property type="entry name" value="PROTEIN NIRF"/>
    <property type="match status" value="1"/>
</dbReference>
<keyword evidence="1" id="KW-0813">Transport</keyword>
<keyword evidence="9" id="KW-1185">Reference proteome</keyword>
<dbReference type="PRINTS" id="PR00605">
    <property type="entry name" value="CYTCHROMECIC"/>
</dbReference>
<evidence type="ECO:0000256" key="4">
    <source>
        <dbReference type="ARBA" id="ARBA00022982"/>
    </source>
</evidence>
<dbReference type="InterPro" id="IPR036909">
    <property type="entry name" value="Cyt_c-like_dom_sf"/>
</dbReference>
<feature type="domain" description="Cytochrome c" evidence="7">
    <location>
        <begin position="46"/>
        <end position="143"/>
    </location>
</feature>
<gene>
    <name evidence="8" type="ORF">SAMN04487868_113104</name>
</gene>
<evidence type="ECO:0000313" key="9">
    <source>
        <dbReference type="Proteomes" id="UP000199211"/>
    </source>
</evidence>
<evidence type="ECO:0000256" key="5">
    <source>
        <dbReference type="ARBA" id="ARBA00023004"/>
    </source>
</evidence>
<keyword evidence="8" id="KW-0238">DNA-binding</keyword>
<sequence>MEAVGFHSAFGAFSMHPTIGQYVLSFIAVAGTAIGISLSANAAESTRFERGAKVYSQQCAACHQAQGQGIPGSFPPQKNHTAELYNATDGIGGRQYLGHVLQYGLTGSIEVGGTAYNGNMPAWGGALTNQQIADVLNYVLTAFGNEQRLAGEFQPYTAEEIKAIAGQNLSGKDVYQLRQAVLGQSVAPSREGPTARSAPELSLENAIRDPLYVAVQNSGIVRALPSKQAWPGVAGAHYDALSPDGSRLMVSGFKTGNVYVLDTANGDVMASVAIGEVAQGVKISPDGRYGLAVAPTQGDVAVIDMNTLELVKKIPVGKVPHNLIYSADGKFAYVTLQGEGALAVVNMQTLEKQHQIPTPGLETPHNVDISANGQRLWLRDFTGNVGVMDLASETMLKTFKVGSGHGGIDVVPGGKYIATGAISASAVTLIDPESLEIVKNVDVGVGPHGVRASRDGRFIYASVTADNQIAVIDSQSLKVVRRQPVDGKFPFWIAVPGNP</sequence>
<dbReference type="GO" id="GO:0003677">
    <property type="term" value="F:DNA binding"/>
    <property type="evidence" value="ECO:0007669"/>
    <property type="project" value="UniProtKB-KW"/>
</dbReference>
<keyword evidence="2 6" id="KW-0349">Heme</keyword>
<dbReference type="Gene3D" id="1.10.760.10">
    <property type="entry name" value="Cytochrome c-like domain"/>
    <property type="match status" value="1"/>
</dbReference>